<reference evidence="6" key="3">
    <citation type="submission" date="2016-03" db="UniProtKB">
        <authorList>
            <consortium name="EnsemblProtists"/>
        </authorList>
    </citation>
    <scope>IDENTIFICATION</scope>
</reference>
<evidence type="ECO:0000256" key="2">
    <source>
        <dbReference type="ARBA" id="ARBA00022803"/>
    </source>
</evidence>
<dbReference type="GO" id="GO:0030968">
    <property type="term" value="P:endoplasmic reticulum unfolded protein response"/>
    <property type="evidence" value="ECO:0007669"/>
    <property type="project" value="TreeGrafter"/>
</dbReference>
<keyword evidence="7" id="KW-1185">Reference proteome</keyword>
<dbReference type="EMBL" id="JH993172">
    <property type="protein sequence ID" value="EKX32781.1"/>
    <property type="molecule type" value="Genomic_DNA"/>
</dbReference>
<evidence type="ECO:0000313" key="5">
    <source>
        <dbReference type="EMBL" id="EKX32781.1"/>
    </source>
</evidence>
<sequence>MLAQACCTCYLNSLDGDFVYDDGAAITKNGDVTGNSSKVSMEGEQEQEQEREQEQEQEEVVVEFDVSPSEVWDLFLHDFWGQELQSNESHKSYRPFTTDDGDDDHDGDDHDHDHNDDDDDDDVDDDGGVGVEDDCIDVEEVGRRFNVMNLTRDLMHFRCLDDEILTFRWNVLLFGKSAKSFHLINLFCHALVSALVGMLCFHVLGATDQGSGAETLERRKMIASG</sequence>
<dbReference type="STRING" id="905079.L1I971"/>
<feature type="compositionally biased region" description="Polar residues" evidence="3">
    <location>
        <begin position="30"/>
        <end position="39"/>
    </location>
</feature>
<dbReference type="GO" id="GO:0035269">
    <property type="term" value="P:protein O-linked glycosylation via mannose"/>
    <property type="evidence" value="ECO:0007669"/>
    <property type="project" value="TreeGrafter"/>
</dbReference>
<dbReference type="PANTHER" id="PTHR44227">
    <property type="match status" value="1"/>
</dbReference>
<evidence type="ECO:0000313" key="6">
    <source>
        <dbReference type="EnsemblProtists" id="EKX32781"/>
    </source>
</evidence>
<keyword evidence="4" id="KW-0812">Transmembrane</keyword>
<dbReference type="GeneID" id="17289516"/>
<keyword evidence="1" id="KW-0677">Repeat</keyword>
<dbReference type="OrthoDB" id="19588at2759"/>
<proteinExistence type="predicted"/>
<protein>
    <submittedName>
        <fullName evidence="5 6">Uncharacterized protein</fullName>
    </submittedName>
</protein>
<reference evidence="5 7" key="1">
    <citation type="journal article" date="2012" name="Nature">
        <title>Algal genomes reveal evolutionary mosaicism and the fate of nucleomorphs.</title>
        <authorList>
            <consortium name="DOE Joint Genome Institute"/>
            <person name="Curtis B.A."/>
            <person name="Tanifuji G."/>
            <person name="Burki F."/>
            <person name="Gruber A."/>
            <person name="Irimia M."/>
            <person name="Maruyama S."/>
            <person name="Arias M.C."/>
            <person name="Ball S.G."/>
            <person name="Gile G.H."/>
            <person name="Hirakawa Y."/>
            <person name="Hopkins J.F."/>
            <person name="Kuo A."/>
            <person name="Rensing S.A."/>
            <person name="Schmutz J."/>
            <person name="Symeonidi A."/>
            <person name="Elias M."/>
            <person name="Eveleigh R.J."/>
            <person name="Herman E.K."/>
            <person name="Klute M.J."/>
            <person name="Nakayama T."/>
            <person name="Obornik M."/>
            <person name="Reyes-Prieto A."/>
            <person name="Armbrust E.V."/>
            <person name="Aves S.J."/>
            <person name="Beiko R.G."/>
            <person name="Coutinho P."/>
            <person name="Dacks J.B."/>
            <person name="Durnford D.G."/>
            <person name="Fast N.M."/>
            <person name="Green B.R."/>
            <person name="Grisdale C.J."/>
            <person name="Hempel F."/>
            <person name="Henrissat B."/>
            <person name="Hoppner M.P."/>
            <person name="Ishida K."/>
            <person name="Kim E."/>
            <person name="Koreny L."/>
            <person name="Kroth P.G."/>
            <person name="Liu Y."/>
            <person name="Malik S.B."/>
            <person name="Maier U.G."/>
            <person name="McRose D."/>
            <person name="Mock T."/>
            <person name="Neilson J.A."/>
            <person name="Onodera N.T."/>
            <person name="Poole A.M."/>
            <person name="Pritham E.J."/>
            <person name="Richards T.A."/>
            <person name="Rocap G."/>
            <person name="Roy S.W."/>
            <person name="Sarai C."/>
            <person name="Schaack S."/>
            <person name="Shirato S."/>
            <person name="Slamovits C.H."/>
            <person name="Spencer D.F."/>
            <person name="Suzuki S."/>
            <person name="Worden A.Z."/>
            <person name="Zauner S."/>
            <person name="Barry K."/>
            <person name="Bell C."/>
            <person name="Bharti A.K."/>
            <person name="Crow J.A."/>
            <person name="Grimwood J."/>
            <person name="Kramer R."/>
            <person name="Lindquist E."/>
            <person name="Lucas S."/>
            <person name="Salamov A."/>
            <person name="McFadden G.I."/>
            <person name="Lane C.E."/>
            <person name="Keeling P.J."/>
            <person name="Gray M.W."/>
            <person name="Grigoriev I.V."/>
            <person name="Archibald J.M."/>
        </authorList>
    </citation>
    <scope>NUCLEOTIDE SEQUENCE</scope>
    <source>
        <strain evidence="5 7">CCMP2712</strain>
    </source>
</reference>
<gene>
    <name evidence="5" type="ORF">GUITHDRAFT_121042</name>
</gene>
<dbReference type="PANTHER" id="PTHR44227:SF3">
    <property type="entry name" value="PROTEIN O-MANNOSYL-TRANSFERASE TMTC4"/>
    <property type="match status" value="1"/>
</dbReference>
<evidence type="ECO:0000256" key="4">
    <source>
        <dbReference type="SAM" id="Phobius"/>
    </source>
</evidence>
<dbReference type="AlphaFoldDB" id="L1I971"/>
<evidence type="ECO:0000256" key="3">
    <source>
        <dbReference type="SAM" id="MobiDB-lite"/>
    </source>
</evidence>
<dbReference type="PaxDb" id="55529-EKX32781"/>
<reference evidence="7" key="2">
    <citation type="submission" date="2012-11" db="EMBL/GenBank/DDBJ databases">
        <authorList>
            <person name="Kuo A."/>
            <person name="Curtis B.A."/>
            <person name="Tanifuji G."/>
            <person name="Burki F."/>
            <person name="Gruber A."/>
            <person name="Irimia M."/>
            <person name="Maruyama S."/>
            <person name="Arias M.C."/>
            <person name="Ball S.G."/>
            <person name="Gile G.H."/>
            <person name="Hirakawa Y."/>
            <person name="Hopkins J.F."/>
            <person name="Rensing S.A."/>
            <person name="Schmutz J."/>
            <person name="Symeonidi A."/>
            <person name="Elias M."/>
            <person name="Eveleigh R.J."/>
            <person name="Herman E.K."/>
            <person name="Klute M.J."/>
            <person name="Nakayama T."/>
            <person name="Obornik M."/>
            <person name="Reyes-Prieto A."/>
            <person name="Armbrust E.V."/>
            <person name="Aves S.J."/>
            <person name="Beiko R.G."/>
            <person name="Coutinho P."/>
            <person name="Dacks J.B."/>
            <person name="Durnford D.G."/>
            <person name="Fast N.M."/>
            <person name="Green B.R."/>
            <person name="Grisdale C."/>
            <person name="Hempe F."/>
            <person name="Henrissat B."/>
            <person name="Hoppner M.P."/>
            <person name="Ishida K.-I."/>
            <person name="Kim E."/>
            <person name="Koreny L."/>
            <person name="Kroth P.G."/>
            <person name="Liu Y."/>
            <person name="Malik S.-B."/>
            <person name="Maier U.G."/>
            <person name="McRose D."/>
            <person name="Mock T."/>
            <person name="Neilson J.A."/>
            <person name="Onodera N.T."/>
            <person name="Poole A.M."/>
            <person name="Pritham E.J."/>
            <person name="Richards T.A."/>
            <person name="Rocap G."/>
            <person name="Roy S.W."/>
            <person name="Sarai C."/>
            <person name="Schaack S."/>
            <person name="Shirato S."/>
            <person name="Slamovits C.H."/>
            <person name="Spencer D.F."/>
            <person name="Suzuki S."/>
            <person name="Worden A.Z."/>
            <person name="Zauner S."/>
            <person name="Barry K."/>
            <person name="Bell C."/>
            <person name="Bharti A.K."/>
            <person name="Crow J.A."/>
            <person name="Grimwood J."/>
            <person name="Kramer R."/>
            <person name="Lindquist E."/>
            <person name="Lucas S."/>
            <person name="Salamov A."/>
            <person name="McFadden G.I."/>
            <person name="Lane C.E."/>
            <person name="Keeling P.J."/>
            <person name="Gray M.W."/>
            <person name="Grigoriev I.V."/>
            <person name="Archibald J.M."/>
        </authorList>
    </citation>
    <scope>NUCLEOTIDE SEQUENCE</scope>
    <source>
        <strain evidence="7">CCMP2712</strain>
    </source>
</reference>
<keyword evidence="4" id="KW-0472">Membrane</keyword>
<keyword evidence="2" id="KW-0802">TPR repeat</keyword>
<feature type="region of interest" description="Disordered" evidence="3">
    <location>
        <begin position="29"/>
        <end position="57"/>
    </location>
</feature>
<organism evidence="5">
    <name type="scientific">Guillardia theta (strain CCMP2712)</name>
    <name type="common">Cryptophyte</name>
    <dbReference type="NCBI Taxonomy" id="905079"/>
    <lineage>
        <taxon>Eukaryota</taxon>
        <taxon>Cryptophyceae</taxon>
        <taxon>Pyrenomonadales</taxon>
        <taxon>Geminigeraceae</taxon>
        <taxon>Guillardia</taxon>
    </lineage>
</organism>
<dbReference type="EnsemblProtists" id="EKX32781">
    <property type="protein sequence ID" value="EKX32781"/>
    <property type="gene ID" value="GUITHDRAFT_121042"/>
</dbReference>
<dbReference type="KEGG" id="gtt:GUITHDRAFT_121042"/>
<keyword evidence="4" id="KW-1133">Transmembrane helix</keyword>
<dbReference type="Proteomes" id="UP000011087">
    <property type="component" value="Unassembled WGS sequence"/>
</dbReference>
<dbReference type="RefSeq" id="XP_005819761.1">
    <property type="nucleotide sequence ID" value="XM_005819704.1"/>
</dbReference>
<evidence type="ECO:0000256" key="1">
    <source>
        <dbReference type="ARBA" id="ARBA00022737"/>
    </source>
</evidence>
<evidence type="ECO:0000313" key="7">
    <source>
        <dbReference type="Proteomes" id="UP000011087"/>
    </source>
</evidence>
<feature type="transmembrane region" description="Helical" evidence="4">
    <location>
        <begin position="183"/>
        <end position="204"/>
    </location>
</feature>
<name>L1I971_GUITC</name>
<accession>L1I971</accession>
<feature type="compositionally biased region" description="Acidic residues" evidence="3">
    <location>
        <begin position="116"/>
        <end position="132"/>
    </location>
</feature>
<dbReference type="GO" id="GO:0000030">
    <property type="term" value="F:mannosyltransferase activity"/>
    <property type="evidence" value="ECO:0007669"/>
    <property type="project" value="TreeGrafter"/>
</dbReference>
<dbReference type="HOGENOM" id="CLU_1231864_0_0_1"/>
<feature type="region of interest" description="Disordered" evidence="3">
    <location>
        <begin position="90"/>
        <end position="132"/>
    </location>
</feature>
<dbReference type="GO" id="GO:0005783">
    <property type="term" value="C:endoplasmic reticulum"/>
    <property type="evidence" value="ECO:0007669"/>
    <property type="project" value="TreeGrafter"/>
</dbReference>
<dbReference type="InterPro" id="IPR052346">
    <property type="entry name" value="O-mannosyl-transferase_TMTC"/>
</dbReference>